<evidence type="ECO:0000313" key="3">
    <source>
        <dbReference type="Proteomes" id="UP001454036"/>
    </source>
</evidence>
<keyword evidence="3" id="KW-1185">Reference proteome</keyword>
<gene>
    <name evidence="2" type="ORF">LIER_10363</name>
</gene>
<organism evidence="2 3">
    <name type="scientific">Lithospermum erythrorhizon</name>
    <name type="common">Purple gromwell</name>
    <name type="synonym">Lithospermum officinale var. erythrorhizon</name>
    <dbReference type="NCBI Taxonomy" id="34254"/>
    <lineage>
        <taxon>Eukaryota</taxon>
        <taxon>Viridiplantae</taxon>
        <taxon>Streptophyta</taxon>
        <taxon>Embryophyta</taxon>
        <taxon>Tracheophyta</taxon>
        <taxon>Spermatophyta</taxon>
        <taxon>Magnoliopsida</taxon>
        <taxon>eudicotyledons</taxon>
        <taxon>Gunneridae</taxon>
        <taxon>Pentapetalae</taxon>
        <taxon>asterids</taxon>
        <taxon>lamiids</taxon>
        <taxon>Boraginales</taxon>
        <taxon>Boraginaceae</taxon>
        <taxon>Boraginoideae</taxon>
        <taxon>Lithospermeae</taxon>
        <taxon>Lithospermum</taxon>
    </lineage>
</organism>
<dbReference type="AlphaFoldDB" id="A0AAV3PIX6"/>
<reference evidence="2 3" key="1">
    <citation type="submission" date="2024-01" db="EMBL/GenBank/DDBJ databases">
        <title>The complete chloroplast genome sequence of Lithospermum erythrorhizon: insights into the phylogenetic relationship among Boraginaceae species and the maternal lineages of purple gromwells.</title>
        <authorList>
            <person name="Okada T."/>
            <person name="Watanabe K."/>
        </authorList>
    </citation>
    <scope>NUCLEOTIDE SEQUENCE [LARGE SCALE GENOMIC DNA]</scope>
</reference>
<sequence length="142" mass="15307">MSSNPVELSSEHSDSQNYVRDTPANQRLVDDSQTATSAGPRLGEVTEAALINPSVAQASSSLKKKKKRSLVKGVKVPITGKAIPSAPSTSAKGKDRGGEVPNMLRNSLPVKLDPSHLLFLREYFTIPYTVEMRLPSGSDQVF</sequence>
<evidence type="ECO:0000256" key="1">
    <source>
        <dbReference type="SAM" id="MobiDB-lite"/>
    </source>
</evidence>
<comment type="caution">
    <text evidence="2">The sequence shown here is derived from an EMBL/GenBank/DDBJ whole genome shotgun (WGS) entry which is preliminary data.</text>
</comment>
<accession>A0AAV3PIX6</accession>
<feature type="compositionally biased region" description="Polar residues" evidence="1">
    <location>
        <begin position="15"/>
        <end position="37"/>
    </location>
</feature>
<proteinExistence type="predicted"/>
<evidence type="ECO:0000313" key="2">
    <source>
        <dbReference type="EMBL" id="GAA0151702.1"/>
    </source>
</evidence>
<feature type="region of interest" description="Disordered" evidence="1">
    <location>
        <begin position="1"/>
        <end position="41"/>
    </location>
</feature>
<dbReference type="Proteomes" id="UP001454036">
    <property type="component" value="Unassembled WGS sequence"/>
</dbReference>
<protein>
    <submittedName>
        <fullName evidence="2">Uncharacterized protein</fullName>
    </submittedName>
</protein>
<dbReference type="EMBL" id="BAABME010001837">
    <property type="protein sequence ID" value="GAA0151702.1"/>
    <property type="molecule type" value="Genomic_DNA"/>
</dbReference>
<name>A0AAV3PIX6_LITER</name>
<feature type="region of interest" description="Disordered" evidence="1">
    <location>
        <begin position="80"/>
        <end position="106"/>
    </location>
</feature>